<dbReference type="SUPFAM" id="SSF52540">
    <property type="entry name" value="P-loop containing nucleoside triphosphate hydrolases"/>
    <property type="match status" value="2"/>
</dbReference>
<sequence length="734" mass="80197">MPAVPNTESLSGVLERIIFFNEENNYTIAELRPGDGSEKTVVTGQLGGVQCGETVKLLGSWTKHPTHGPQFKISSFKSELPASIYGIRKYLGSGLVKGVSKGLAERIVDRFGDDTLRVISEESAKLQEVSGIGKQRARSIKEAWDEQVVQRELFIFGQTYGLSPALCLRMYKQFGPEATTVLRTEPYRAAREVQGIGFKTADKIAINTGIPNDSPQRVDAGIEFVLQELQDEGHTAYPHEDLIAQASGTLQTDLEVIQTGMARLLESKALRSTKAHDGRAYLQLPFNFFAEEKIALAIKRLKGTPSALPPIKRDIAVDWAQEKAGFEFGDSQKDAIKGSLANKVFILTGGPGTGKTTILQAVVSILKAKKSKILLAAPTGRAAQRLAESTRAYAQTIHRLLKFDPSQGGFVMNENKPLSADVVIVDEASMLDARLAAALFQAIPSNAHLILVGDVDQLPSVGAGNVLKDLIASRKIRYVTLDVVFRQKKFSSIVHYAHAINRGEVSLPTALEDVRQLDPKKDFQFVSASDQADAARKVAEVFKSFVRDELCLDPVADAQTLAPMHRGLAGVGNLNQTLQEALNKNREAIPFGALKFRVGDKVIQTRNNYDKNIFNGDIGIVTGLDGVNGLLDVDFDGIEATFDKSEMIDLQLAYAVSIHKSQGSEYPVVVIPLLKAHFMMLQRNLIYTAVTRGKKKIIIVGETAAYAMAVRNSDAKSRSTLLQEFLRQGSSLSF</sequence>
<dbReference type="Gene3D" id="1.10.10.2220">
    <property type="match status" value="1"/>
</dbReference>
<dbReference type="Pfam" id="PF13245">
    <property type="entry name" value="AAA_19"/>
    <property type="match status" value="1"/>
</dbReference>
<dbReference type="Gene3D" id="2.30.30.940">
    <property type="match status" value="1"/>
</dbReference>
<dbReference type="GO" id="GO:0017116">
    <property type="term" value="F:single-stranded DNA helicase activity"/>
    <property type="evidence" value="ECO:0007669"/>
    <property type="project" value="TreeGrafter"/>
</dbReference>
<gene>
    <name evidence="4" type="ORF">H5P27_02220</name>
</gene>
<dbReference type="HAMAP" id="MF_01488">
    <property type="entry name" value="RecD2"/>
    <property type="match status" value="1"/>
</dbReference>
<organism evidence="4 5">
    <name type="scientific">Pelagicoccus albus</name>
    <dbReference type="NCBI Taxonomy" id="415222"/>
    <lineage>
        <taxon>Bacteria</taxon>
        <taxon>Pseudomonadati</taxon>
        <taxon>Verrucomicrobiota</taxon>
        <taxon>Opitutia</taxon>
        <taxon>Puniceicoccales</taxon>
        <taxon>Pelagicoccaceae</taxon>
        <taxon>Pelagicoccus</taxon>
    </lineage>
</organism>
<dbReference type="InterPro" id="IPR027417">
    <property type="entry name" value="P-loop_NTPase"/>
</dbReference>
<accession>A0A7X1E711</accession>
<evidence type="ECO:0000259" key="3">
    <source>
        <dbReference type="PROSITE" id="PS51192"/>
    </source>
</evidence>
<dbReference type="Pfam" id="PF14520">
    <property type="entry name" value="HHH_5"/>
    <property type="match status" value="1"/>
</dbReference>
<dbReference type="CDD" id="cd17933">
    <property type="entry name" value="DEXSc_RecD-like"/>
    <property type="match status" value="1"/>
</dbReference>
<dbReference type="Pfam" id="PF13538">
    <property type="entry name" value="UvrD_C_2"/>
    <property type="match status" value="1"/>
</dbReference>
<dbReference type="InterPro" id="IPR003583">
    <property type="entry name" value="Hlx-hairpin-Hlx_DNA-bd_motif"/>
</dbReference>
<dbReference type="NCBIfam" id="TIGR01448">
    <property type="entry name" value="recD_rel"/>
    <property type="match status" value="1"/>
</dbReference>
<dbReference type="InterPro" id="IPR027785">
    <property type="entry name" value="UvrD-like_helicase_C"/>
</dbReference>
<dbReference type="Pfam" id="PF14490">
    <property type="entry name" value="HHH_RecD2"/>
    <property type="match status" value="1"/>
</dbReference>
<keyword evidence="2" id="KW-0067">ATP-binding</keyword>
<dbReference type="Pfam" id="PF23139">
    <property type="entry name" value="OB_YrrC"/>
    <property type="match status" value="1"/>
</dbReference>
<dbReference type="InterPro" id="IPR050534">
    <property type="entry name" value="Coronavir_polyprotein_1ab"/>
</dbReference>
<dbReference type="Gene3D" id="1.10.150.20">
    <property type="entry name" value="5' to 3' exonuclease, C-terminal subdomain"/>
    <property type="match status" value="1"/>
</dbReference>
<dbReference type="InterPro" id="IPR041451">
    <property type="entry name" value="RecD2_SH13"/>
</dbReference>
<comment type="caution">
    <text evidence="4">The sequence shown here is derived from an EMBL/GenBank/DDBJ whole genome shotgun (WGS) entry which is preliminary data.</text>
</comment>
<dbReference type="InterPro" id="IPR055446">
    <property type="entry name" value="RecD2_N_OB"/>
</dbReference>
<protein>
    <submittedName>
        <fullName evidence="4">ATP-dependent RecD-like DNA helicase</fullName>
    </submittedName>
</protein>
<evidence type="ECO:0000313" key="4">
    <source>
        <dbReference type="EMBL" id="MBC2604849.1"/>
    </source>
</evidence>
<dbReference type="PANTHER" id="PTHR43788">
    <property type="entry name" value="DNA2/NAM7 HELICASE FAMILY MEMBER"/>
    <property type="match status" value="1"/>
</dbReference>
<dbReference type="GO" id="GO:0006281">
    <property type="term" value="P:DNA repair"/>
    <property type="evidence" value="ECO:0007669"/>
    <property type="project" value="InterPro"/>
</dbReference>
<dbReference type="CDD" id="cd18809">
    <property type="entry name" value="SF1_C_RecD"/>
    <property type="match status" value="1"/>
</dbReference>
<dbReference type="GO" id="GO:0009338">
    <property type="term" value="C:exodeoxyribonuclease V complex"/>
    <property type="evidence" value="ECO:0007669"/>
    <property type="project" value="TreeGrafter"/>
</dbReference>
<dbReference type="InterPro" id="IPR014001">
    <property type="entry name" value="Helicase_ATP-bd"/>
</dbReference>
<dbReference type="Gene3D" id="3.40.50.300">
    <property type="entry name" value="P-loop containing nucleotide triphosphate hydrolases"/>
    <property type="match status" value="2"/>
</dbReference>
<evidence type="ECO:0000256" key="1">
    <source>
        <dbReference type="ARBA" id="ARBA00022741"/>
    </source>
</evidence>
<proteinExistence type="inferred from homology"/>
<dbReference type="GO" id="GO:0043139">
    <property type="term" value="F:5'-3' DNA helicase activity"/>
    <property type="evidence" value="ECO:0007669"/>
    <property type="project" value="InterPro"/>
</dbReference>
<dbReference type="Proteomes" id="UP000526501">
    <property type="component" value="Unassembled WGS sequence"/>
</dbReference>
<keyword evidence="4" id="KW-0378">Hydrolase</keyword>
<keyword evidence="5" id="KW-1185">Reference proteome</keyword>
<evidence type="ECO:0000256" key="2">
    <source>
        <dbReference type="ARBA" id="ARBA00022840"/>
    </source>
</evidence>
<dbReference type="Pfam" id="PF18335">
    <property type="entry name" value="SH3_13"/>
    <property type="match status" value="1"/>
</dbReference>
<feature type="domain" description="Helicase ATP-binding" evidence="3">
    <location>
        <begin position="336"/>
        <end position="462"/>
    </location>
</feature>
<dbReference type="GO" id="GO:0006310">
    <property type="term" value="P:DNA recombination"/>
    <property type="evidence" value="ECO:0007669"/>
    <property type="project" value="InterPro"/>
</dbReference>
<dbReference type="InterPro" id="IPR029493">
    <property type="entry name" value="RecD2-like_HHH"/>
</dbReference>
<dbReference type="EMBL" id="JACHVC010000005">
    <property type="protein sequence ID" value="MBC2604849.1"/>
    <property type="molecule type" value="Genomic_DNA"/>
</dbReference>
<keyword evidence="1" id="KW-0547">Nucleotide-binding</keyword>
<dbReference type="AlphaFoldDB" id="A0A7X1E711"/>
<dbReference type="SMART" id="SM00382">
    <property type="entry name" value="AAA"/>
    <property type="match status" value="1"/>
</dbReference>
<dbReference type="InterPro" id="IPR003593">
    <property type="entry name" value="AAA+_ATPase"/>
</dbReference>
<dbReference type="InterPro" id="IPR006345">
    <property type="entry name" value="RecD2"/>
</dbReference>
<dbReference type="RefSeq" id="WP_185658744.1">
    <property type="nucleotide sequence ID" value="NZ_CAWPOO010000005.1"/>
</dbReference>
<evidence type="ECO:0000313" key="5">
    <source>
        <dbReference type="Proteomes" id="UP000526501"/>
    </source>
</evidence>
<dbReference type="InterPro" id="IPR010994">
    <property type="entry name" value="RuvA_2-like"/>
</dbReference>
<dbReference type="PROSITE" id="PS51192">
    <property type="entry name" value="HELICASE_ATP_BIND_1"/>
    <property type="match status" value="1"/>
</dbReference>
<dbReference type="GO" id="GO:0005524">
    <property type="term" value="F:ATP binding"/>
    <property type="evidence" value="ECO:0007669"/>
    <property type="project" value="UniProtKB-KW"/>
</dbReference>
<dbReference type="GO" id="GO:0003677">
    <property type="term" value="F:DNA binding"/>
    <property type="evidence" value="ECO:0007669"/>
    <property type="project" value="InterPro"/>
</dbReference>
<keyword evidence="4" id="KW-0347">Helicase</keyword>
<dbReference type="SMART" id="SM00278">
    <property type="entry name" value="HhH1"/>
    <property type="match status" value="2"/>
</dbReference>
<name>A0A7X1E711_9BACT</name>
<dbReference type="SUPFAM" id="SSF47781">
    <property type="entry name" value="RuvA domain 2-like"/>
    <property type="match status" value="1"/>
</dbReference>
<dbReference type="PANTHER" id="PTHR43788:SF6">
    <property type="entry name" value="DNA HELICASE B"/>
    <property type="match status" value="1"/>
</dbReference>
<reference evidence="4 5" key="1">
    <citation type="submission" date="2020-07" db="EMBL/GenBank/DDBJ databases">
        <authorList>
            <person name="Feng X."/>
        </authorList>
    </citation>
    <scope>NUCLEOTIDE SEQUENCE [LARGE SCALE GENOMIC DNA]</scope>
    <source>
        <strain evidence="4 5">JCM23202</strain>
    </source>
</reference>